<name>A0AAD5YDG5_9APHY</name>
<accession>A0AAD5YDG5</accession>
<dbReference type="AlphaFoldDB" id="A0AAD5YDG5"/>
<evidence type="ECO:0008006" key="10">
    <source>
        <dbReference type="Google" id="ProtNLM"/>
    </source>
</evidence>
<dbReference type="PROSITE" id="PS51397">
    <property type="entry name" value="WLM"/>
    <property type="match status" value="1"/>
</dbReference>
<gene>
    <name evidence="8" type="ORF">NLI96_g11243</name>
</gene>
<evidence type="ECO:0000256" key="3">
    <source>
        <dbReference type="ARBA" id="ARBA00022833"/>
    </source>
</evidence>
<dbReference type="Pfam" id="PF08325">
    <property type="entry name" value="WLM"/>
    <property type="match status" value="1"/>
</dbReference>
<dbReference type="GO" id="GO:0006281">
    <property type="term" value="P:DNA repair"/>
    <property type="evidence" value="ECO:0007669"/>
    <property type="project" value="TreeGrafter"/>
</dbReference>
<organism evidence="8 9">
    <name type="scientific">Meripilus lineatus</name>
    <dbReference type="NCBI Taxonomy" id="2056292"/>
    <lineage>
        <taxon>Eukaryota</taxon>
        <taxon>Fungi</taxon>
        <taxon>Dikarya</taxon>
        <taxon>Basidiomycota</taxon>
        <taxon>Agaricomycotina</taxon>
        <taxon>Agaricomycetes</taxon>
        <taxon>Polyporales</taxon>
        <taxon>Meripilaceae</taxon>
        <taxon>Meripilus</taxon>
    </lineage>
</organism>
<proteinExistence type="predicted"/>
<dbReference type="PANTHER" id="PTHR46622:SF1">
    <property type="entry name" value="DNA-DEPENDENT METALLOPROTEASE WSS1"/>
    <property type="match status" value="1"/>
</dbReference>
<evidence type="ECO:0000256" key="2">
    <source>
        <dbReference type="ARBA" id="ARBA00022771"/>
    </source>
</evidence>
<reference evidence="8" key="1">
    <citation type="submission" date="2022-07" db="EMBL/GenBank/DDBJ databases">
        <title>Genome Sequence of Physisporinus lineatus.</title>
        <authorList>
            <person name="Buettner E."/>
        </authorList>
    </citation>
    <scope>NUCLEOTIDE SEQUENCE</scope>
    <source>
        <strain evidence="8">VT162</strain>
    </source>
</reference>
<keyword evidence="9" id="KW-1185">Reference proteome</keyword>
<dbReference type="GO" id="GO:0008270">
    <property type="term" value="F:zinc ion binding"/>
    <property type="evidence" value="ECO:0007669"/>
    <property type="project" value="UniProtKB-KW"/>
</dbReference>
<keyword evidence="1" id="KW-0479">Metal-binding</keyword>
<dbReference type="PROSITE" id="PS50199">
    <property type="entry name" value="ZF_RANBP2_2"/>
    <property type="match status" value="1"/>
</dbReference>
<feature type="compositionally biased region" description="Low complexity" evidence="5">
    <location>
        <begin position="167"/>
        <end position="180"/>
    </location>
</feature>
<dbReference type="PANTHER" id="PTHR46622">
    <property type="entry name" value="DNA-DEPENDENT METALLOPROTEASE WSS1"/>
    <property type="match status" value="1"/>
</dbReference>
<keyword evidence="3" id="KW-0862">Zinc</keyword>
<evidence type="ECO:0000259" key="7">
    <source>
        <dbReference type="PROSITE" id="PS51397"/>
    </source>
</evidence>
<dbReference type="GO" id="GO:0008237">
    <property type="term" value="F:metallopeptidase activity"/>
    <property type="evidence" value="ECO:0007669"/>
    <property type="project" value="TreeGrafter"/>
</dbReference>
<evidence type="ECO:0000256" key="4">
    <source>
        <dbReference type="PROSITE-ProRule" id="PRU00322"/>
    </source>
</evidence>
<dbReference type="Gene3D" id="2.30.30.380">
    <property type="entry name" value="Zn-finger domain of Sec23/24"/>
    <property type="match status" value="1"/>
</dbReference>
<feature type="compositionally biased region" description="Basic and acidic residues" evidence="5">
    <location>
        <begin position="261"/>
        <end position="271"/>
    </location>
</feature>
<dbReference type="PROSITE" id="PS01358">
    <property type="entry name" value="ZF_RANBP2_1"/>
    <property type="match status" value="1"/>
</dbReference>
<protein>
    <recommendedName>
        <fullName evidence="10">WLM-domain-containing protein</fullName>
    </recommendedName>
</protein>
<evidence type="ECO:0000313" key="8">
    <source>
        <dbReference type="EMBL" id="KAJ3476316.1"/>
    </source>
</evidence>
<comment type="caution">
    <text evidence="8">The sequence shown here is derived from an EMBL/GenBank/DDBJ whole genome shotgun (WGS) entry which is preliminary data.</text>
</comment>
<dbReference type="InterPro" id="IPR001876">
    <property type="entry name" value="Znf_RanBP2"/>
</dbReference>
<evidence type="ECO:0000256" key="5">
    <source>
        <dbReference type="SAM" id="MobiDB-lite"/>
    </source>
</evidence>
<feature type="compositionally biased region" description="Low complexity" evidence="5">
    <location>
        <begin position="278"/>
        <end position="290"/>
    </location>
</feature>
<evidence type="ECO:0000313" key="9">
    <source>
        <dbReference type="Proteomes" id="UP001212997"/>
    </source>
</evidence>
<dbReference type="InterPro" id="IPR013536">
    <property type="entry name" value="WLM_dom"/>
</dbReference>
<evidence type="ECO:0000259" key="6">
    <source>
        <dbReference type="PROSITE" id="PS50199"/>
    </source>
</evidence>
<dbReference type="Proteomes" id="UP001212997">
    <property type="component" value="Unassembled WGS sequence"/>
</dbReference>
<keyword evidence="2 4" id="KW-0863">Zinc-finger</keyword>
<dbReference type="InterPro" id="IPR053000">
    <property type="entry name" value="WSS1-like_metalloprotease"/>
</dbReference>
<evidence type="ECO:0000256" key="1">
    <source>
        <dbReference type="ARBA" id="ARBA00022723"/>
    </source>
</evidence>
<feature type="domain" description="WLM" evidence="7">
    <location>
        <begin position="1"/>
        <end position="200"/>
    </location>
</feature>
<sequence>MTTGNVVVQSFTHLKGRTRADQALPLLQRIASLVKPIMKKHSWVLPVLAEFFPDSANLLGMNVNGGQKILLRLRPASAPDTFYDEEDIIHTMLHELTHNVHGPHDDQFYKFLSGLEDEYEALKRSGYSGEGFHSKGTRLGQGVSHDVSPHVARTKALEAAEKRRRIGGLMSGSRRLGGSSTNANRSPRELAADAAERRLRDDKACGVGQAAQREAAKAARDSIEDRVIDLTQDDDDDEPEVVVLEEAASSKSQIQVSVKECTHHNHHTEPHSKRRRSPSAAGGRSSSRASMNRRKAQKKVITPPPSPAVYANPGHTPSKGLGDDGPWSCPRCTLVNGALALQCAACMLIRPESHHPTSGWRCESCGESGMPHQFWSCRQCGSIKANSVLG</sequence>
<feature type="domain" description="RanBP2-type" evidence="6">
    <location>
        <begin position="323"/>
        <end position="352"/>
    </location>
</feature>
<feature type="region of interest" description="Disordered" evidence="5">
    <location>
        <begin position="261"/>
        <end position="322"/>
    </location>
</feature>
<dbReference type="GO" id="GO:0005634">
    <property type="term" value="C:nucleus"/>
    <property type="evidence" value="ECO:0007669"/>
    <property type="project" value="TreeGrafter"/>
</dbReference>
<dbReference type="EMBL" id="JANAWD010000723">
    <property type="protein sequence ID" value="KAJ3476316.1"/>
    <property type="molecule type" value="Genomic_DNA"/>
</dbReference>
<feature type="region of interest" description="Disordered" evidence="5">
    <location>
        <begin position="166"/>
        <end position="189"/>
    </location>
</feature>